<sequence>MVIAVLIYLAVSVVMVAVISKEADRKGIRKSIGNFFAIMLVSLIWPYPVCLAAKELVKKWGQK</sequence>
<dbReference type="EMBL" id="MN176219">
    <property type="protein sequence ID" value="QFR56216.1"/>
    <property type="molecule type" value="Genomic_DNA"/>
</dbReference>
<name>A0A5P8PHM9_9CAUD</name>
<accession>A0A5P8PHM9</accession>
<evidence type="ECO:0000313" key="3">
    <source>
        <dbReference type="Proteomes" id="UP000325623"/>
    </source>
</evidence>
<keyword evidence="1" id="KW-1133">Transmembrane helix</keyword>
<keyword evidence="1" id="KW-0812">Transmembrane</keyword>
<protein>
    <submittedName>
        <fullName evidence="2">Uncharacterized protein</fullName>
    </submittedName>
</protein>
<keyword evidence="1" id="KW-0472">Membrane</keyword>
<reference evidence="2 3" key="1">
    <citation type="submission" date="2019-07" db="EMBL/GenBank/DDBJ databases">
        <authorList>
            <person name="Tomko B.E."/>
            <person name="Krukonis G.P."/>
            <person name="Delesalle V.A."/>
        </authorList>
    </citation>
    <scope>NUCLEOTIDE SEQUENCE [LARGE SCALE GENOMIC DNA]</scope>
</reference>
<keyword evidence="3" id="KW-1185">Reference proteome</keyword>
<dbReference type="RefSeq" id="YP_010644314.1">
    <property type="nucleotide sequence ID" value="NC_070624.1"/>
</dbReference>
<proteinExistence type="predicted"/>
<organism evidence="2 3">
    <name type="scientific">Bacillus phage 000TH010</name>
    <dbReference type="NCBI Taxonomy" id="2601652"/>
    <lineage>
        <taxon>Viruses</taxon>
        <taxon>Duplodnaviria</taxon>
        <taxon>Heunggongvirae</taxon>
        <taxon>Uroviricota</taxon>
        <taxon>Caudoviricetes</taxon>
        <taxon>Trautnerviridae</taxon>
        <taxon>Polsinellivirinae</taxon>
        <taxon>Rivavirus</taxon>
        <taxon>Rivavirus rv000TH010</taxon>
    </lineage>
</organism>
<dbReference type="KEGG" id="vg:77850538"/>
<feature type="transmembrane region" description="Helical" evidence="1">
    <location>
        <begin position="32"/>
        <end position="53"/>
    </location>
</feature>
<evidence type="ECO:0000313" key="2">
    <source>
        <dbReference type="EMBL" id="QFR56216.1"/>
    </source>
</evidence>
<dbReference type="Proteomes" id="UP000325623">
    <property type="component" value="Segment"/>
</dbReference>
<gene>
    <name evidence="2" type="primary">3</name>
    <name evidence="2" type="ORF">000TH010_3</name>
</gene>
<dbReference type="GeneID" id="77850538"/>
<evidence type="ECO:0000256" key="1">
    <source>
        <dbReference type="SAM" id="Phobius"/>
    </source>
</evidence>